<protein>
    <submittedName>
        <fullName evidence="3">DnaJ C-terminal domain-containing protein</fullName>
    </submittedName>
</protein>
<dbReference type="CDD" id="cd06257">
    <property type="entry name" value="DnaJ"/>
    <property type="match status" value="1"/>
</dbReference>
<evidence type="ECO:0000313" key="3">
    <source>
        <dbReference type="EMBL" id="MFC5500197.1"/>
    </source>
</evidence>
<name>A0ABW0NLF6_9BURK</name>
<dbReference type="PROSITE" id="PS00636">
    <property type="entry name" value="DNAJ_1"/>
    <property type="match status" value="1"/>
</dbReference>
<dbReference type="SMART" id="SM00271">
    <property type="entry name" value="DnaJ"/>
    <property type="match status" value="1"/>
</dbReference>
<dbReference type="InterPro" id="IPR018253">
    <property type="entry name" value="DnaJ_domain_CS"/>
</dbReference>
<dbReference type="EMBL" id="JBHSMF010000010">
    <property type="protein sequence ID" value="MFC5500197.1"/>
    <property type="molecule type" value="Genomic_DNA"/>
</dbReference>
<accession>A0ABW0NLF6</accession>
<dbReference type="CDD" id="cd10747">
    <property type="entry name" value="DnaJ_C"/>
    <property type="match status" value="1"/>
</dbReference>
<dbReference type="Proteomes" id="UP001596037">
    <property type="component" value="Unassembled WGS sequence"/>
</dbReference>
<feature type="domain" description="J" evidence="2">
    <location>
        <begin position="5"/>
        <end position="70"/>
    </location>
</feature>
<evidence type="ECO:0000256" key="1">
    <source>
        <dbReference type="ARBA" id="ARBA00023186"/>
    </source>
</evidence>
<dbReference type="InterPro" id="IPR036869">
    <property type="entry name" value="J_dom_sf"/>
</dbReference>
<dbReference type="SUPFAM" id="SSF46565">
    <property type="entry name" value="Chaperone J-domain"/>
    <property type="match status" value="1"/>
</dbReference>
<evidence type="ECO:0000313" key="4">
    <source>
        <dbReference type="Proteomes" id="UP001596037"/>
    </source>
</evidence>
<reference evidence="4" key="1">
    <citation type="journal article" date="2019" name="Int. J. Syst. Evol. Microbiol.">
        <title>The Global Catalogue of Microorganisms (GCM) 10K type strain sequencing project: providing services to taxonomists for standard genome sequencing and annotation.</title>
        <authorList>
            <consortium name="The Broad Institute Genomics Platform"/>
            <consortium name="The Broad Institute Genome Sequencing Center for Infectious Disease"/>
            <person name="Wu L."/>
            <person name="Ma J."/>
        </authorList>
    </citation>
    <scope>NUCLEOTIDE SEQUENCE [LARGE SCALE GENOMIC DNA]</scope>
    <source>
        <strain evidence="4">CCUG 57401</strain>
    </source>
</reference>
<dbReference type="RefSeq" id="WP_376852437.1">
    <property type="nucleotide sequence ID" value="NZ_JBHSMF010000010.1"/>
</dbReference>
<keyword evidence="1" id="KW-0143">Chaperone</keyword>
<dbReference type="PANTHER" id="PTHR43096:SF48">
    <property type="entry name" value="CHAPERONE PROTEIN DNAJ"/>
    <property type="match status" value="1"/>
</dbReference>
<dbReference type="Pfam" id="PF00226">
    <property type="entry name" value="DnaJ"/>
    <property type="match status" value="1"/>
</dbReference>
<dbReference type="PANTHER" id="PTHR43096">
    <property type="entry name" value="DNAJ HOMOLOG 1, MITOCHONDRIAL-RELATED"/>
    <property type="match status" value="1"/>
</dbReference>
<evidence type="ECO:0000259" key="2">
    <source>
        <dbReference type="PROSITE" id="PS50076"/>
    </source>
</evidence>
<dbReference type="PROSITE" id="PS50076">
    <property type="entry name" value="DNAJ_2"/>
    <property type="match status" value="1"/>
</dbReference>
<keyword evidence="4" id="KW-1185">Reference proteome</keyword>
<gene>
    <name evidence="3" type="ORF">ACFPOE_21825</name>
</gene>
<sequence length="308" mass="33216">MKYKDYYEALGVPRDADLAQIKKAYRKLAREHHPDVSKAGGGSEARFKEVAEAYATLKDPEKRKAYDELGRRPQGEEFAPPPQWEQHFGSRAGGFGDIDLEELLASLGRGRGAAGAGARGPRPVDGRDYETTVSLGLEDAHRGTTVNLEVGEGQGARTLEIKIPPGVTDGQKLRLKGKGGKGRNGGADGDIYLHLTLAPHPVFRVDRHDLYFDLLLAPWEAALGAEVEVPTLDGPVVLTVAPGTRSGRKLRLRGRGMANGSGGRGDLYAVALIDVPPTLSERERELFAELAKVSNFNPRGGQHGNASR</sequence>
<dbReference type="Gene3D" id="2.60.260.20">
    <property type="entry name" value="Urease metallochaperone UreE, N-terminal domain"/>
    <property type="match status" value="2"/>
</dbReference>
<dbReference type="Pfam" id="PF01556">
    <property type="entry name" value="DnaJ_C"/>
    <property type="match status" value="1"/>
</dbReference>
<dbReference type="Gene3D" id="1.10.287.110">
    <property type="entry name" value="DnaJ domain"/>
    <property type="match status" value="1"/>
</dbReference>
<dbReference type="InterPro" id="IPR001623">
    <property type="entry name" value="DnaJ_domain"/>
</dbReference>
<organism evidence="3 4">
    <name type="scientific">Caenimonas terrae</name>
    <dbReference type="NCBI Taxonomy" id="696074"/>
    <lineage>
        <taxon>Bacteria</taxon>
        <taxon>Pseudomonadati</taxon>
        <taxon>Pseudomonadota</taxon>
        <taxon>Betaproteobacteria</taxon>
        <taxon>Burkholderiales</taxon>
        <taxon>Comamonadaceae</taxon>
        <taxon>Caenimonas</taxon>
    </lineage>
</organism>
<proteinExistence type="predicted"/>
<dbReference type="SUPFAM" id="SSF49493">
    <property type="entry name" value="HSP40/DnaJ peptide-binding domain"/>
    <property type="match status" value="2"/>
</dbReference>
<dbReference type="InterPro" id="IPR002939">
    <property type="entry name" value="DnaJ_C"/>
</dbReference>
<comment type="caution">
    <text evidence="3">The sequence shown here is derived from an EMBL/GenBank/DDBJ whole genome shotgun (WGS) entry which is preliminary data.</text>
</comment>
<dbReference type="InterPro" id="IPR008971">
    <property type="entry name" value="HSP40/DnaJ_pept-bd"/>
</dbReference>
<dbReference type="PRINTS" id="PR00625">
    <property type="entry name" value="JDOMAIN"/>
</dbReference>